<sequence>MRLPGPPSTRDNNLWEPPSISGKRLPGQPSTGGMKMPRYGSLGGKKLPESVETGSMRLSELVPDTDLELDGDDDDVGTRIDDDAVGENEVVDDALSESRIDDDETLPEAERDKNTSLPARATIAETSCGPCTSSNEQVLTSPTARAKKKAPRKKNFPMKPAQQREMIERLQARLMLFPPFSKLEESAIVSPVSPAQIVPPAMPLSPISPHEDPKPVPNPPTKKRKRAKSTQTAQVNPSQSPEDIEPKHPKKQKSTTEDRYKQKIFKKIPPEAQRVMSTLQGMGRGVESSLDAVGADAKAVLSTARPGDNVAVNDELKEKAEAWKQSNREHLEGVVSLLERNGVLAIGAVEVPSGGGDVSRGFVQEFESAEGLFDGVEMGEDGEARFGELGVAVQTPLVTKATVHGTGT</sequence>
<organism evidence="2 3">
    <name type="scientific">Cercospora zeae-maydis SCOH1-5</name>
    <dbReference type="NCBI Taxonomy" id="717836"/>
    <lineage>
        <taxon>Eukaryota</taxon>
        <taxon>Fungi</taxon>
        <taxon>Dikarya</taxon>
        <taxon>Ascomycota</taxon>
        <taxon>Pezizomycotina</taxon>
        <taxon>Dothideomycetes</taxon>
        <taxon>Dothideomycetidae</taxon>
        <taxon>Mycosphaerellales</taxon>
        <taxon>Mycosphaerellaceae</taxon>
        <taxon>Cercospora</taxon>
    </lineage>
</organism>
<feature type="compositionally biased region" description="Basic residues" evidence="1">
    <location>
        <begin position="145"/>
        <end position="156"/>
    </location>
</feature>
<evidence type="ECO:0000313" key="2">
    <source>
        <dbReference type="EMBL" id="KAF2214912.1"/>
    </source>
</evidence>
<evidence type="ECO:0000256" key="1">
    <source>
        <dbReference type="SAM" id="MobiDB-lite"/>
    </source>
</evidence>
<name>A0A6A6FN88_9PEZI</name>
<dbReference type="OrthoDB" id="3648210at2759"/>
<accession>A0A6A6FN88</accession>
<dbReference type="Proteomes" id="UP000799539">
    <property type="component" value="Unassembled WGS sequence"/>
</dbReference>
<feature type="compositionally biased region" description="Acidic residues" evidence="1">
    <location>
        <begin position="63"/>
        <end position="75"/>
    </location>
</feature>
<reference evidence="2" key="1">
    <citation type="journal article" date="2020" name="Stud. Mycol.">
        <title>101 Dothideomycetes genomes: a test case for predicting lifestyles and emergence of pathogens.</title>
        <authorList>
            <person name="Haridas S."/>
            <person name="Albert R."/>
            <person name="Binder M."/>
            <person name="Bloem J."/>
            <person name="Labutti K."/>
            <person name="Salamov A."/>
            <person name="Andreopoulos B."/>
            <person name="Baker S."/>
            <person name="Barry K."/>
            <person name="Bills G."/>
            <person name="Bluhm B."/>
            <person name="Cannon C."/>
            <person name="Castanera R."/>
            <person name="Culley D."/>
            <person name="Daum C."/>
            <person name="Ezra D."/>
            <person name="Gonzalez J."/>
            <person name="Henrissat B."/>
            <person name="Kuo A."/>
            <person name="Liang C."/>
            <person name="Lipzen A."/>
            <person name="Lutzoni F."/>
            <person name="Magnuson J."/>
            <person name="Mondo S."/>
            <person name="Nolan M."/>
            <person name="Ohm R."/>
            <person name="Pangilinan J."/>
            <person name="Park H.-J."/>
            <person name="Ramirez L."/>
            <person name="Alfaro M."/>
            <person name="Sun H."/>
            <person name="Tritt A."/>
            <person name="Yoshinaga Y."/>
            <person name="Zwiers L.-H."/>
            <person name="Turgeon B."/>
            <person name="Goodwin S."/>
            <person name="Spatafora J."/>
            <person name="Crous P."/>
            <person name="Grigoriev I."/>
        </authorList>
    </citation>
    <scope>NUCLEOTIDE SEQUENCE</scope>
    <source>
        <strain evidence="2">SCOH1-5</strain>
    </source>
</reference>
<dbReference type="AlphaFoldDB" id="A0A6A6FN88"/>
<proteinExistence type="predicted"/>
<dbReference type="EMBL" id="ML992667">
    <property type="protein sequence ID" value="KAF2214912.1"/>
    <property type="molecule type" value="Genomic_DNA"/>
</dbReference>
<gene>
    <name evidence="2" type="ORF">CERZMDRAFT_105324</name>
</gene>
<evidence type="ECO:0000313" key="3">
    <source>
        <dbReference type="Proteomes" id="UP000799539"/>
    </source>
</evidence>
<feature type="compositionally biased region" description="Polar residues" evidence="1">
    <location>
        <begin position="229"/>
        <end position="241"/>
    </location>
</feature>
<protein>
    <submittedName>
        <fullName evidence="2">Uncharacterized protein</fullName>
    </submittedName>
</protein>
<feature type="region of interest" description="Disordered" evidence="1">
    <location>
        <begin position="199"/>
        <end position="264"/>
    </location>
</feature>
<feature type="compositionally biased region" description="Acidic residues" evidence="1">
    <location>
        <begin position="83"/>
        <end position="107"/>
    </location>
</feature>
<feature type="compositionally biased region" description="Polar residues" evidence="1">
    <location>
        <begin position="129"/>
        <end position="143"/>
    </location>
</feature>
<keyword evidence="3" id="KW-1185">Reference proteome</keyword>
<feature type="region of interest" description="Disordered" evidence="1">
    <location>
        <begin position="1"/>
        <end position="165"/>
    </location>
</feature>